<dbReference type="InterPro" id="IPR003594">
    <property type="entry name" value="HATPase_dom"/>
</dbReference>
<dbReference type="Proteomes" id="UP000295626">
    <property type="component" value="Unassembled WGS sequence"/>
</dbReference>
<dbReference type="InterPro" id="IPR050764">
    <property type="entry name" value="CbbQ/NirQ/NorQ/GpvN"/>
</dbReference>
<comment type="caution">
    <text evidence="5">The sequence shown here is derived from an EMBL/GenBank/DDBJ whole genome shotgun (WGS) entry which is preliminary data.</text>
</comment>
<evidence type="ECO:0000259" key="1">
    <source>
        <dbReference type="Pfam" id="PF02518"/>
    </source>
</evidence>
<evidence type="ECO:0000259" key="3">
    <source>
        <dbReference type="Pfam" id="PF07730"/>
    </source>
</evidence>
<evidence type="ECO:0008006" key="7">
    <source>
        <dbReference type="Google" id="ProtNLM"/>
    </source>
</evidence>
<evidence type="ECO:0000259" key="4">
    <source>
        <dbReference type="Pfam" id="PF17863"/>
    </source>
</evidence>
<dbReference type="InterPro" id="IPR036890">
    <property type="entry name" value="HATPase_C_sf"/>
</dbReference>
<dbReference type="SUPFAM" id="SSF52540">
    <property type="entry name" value="P-loop containing nucleoside triphosphate hydrolases"/>
    <property type="match status" value="1"/>
</dbReference>
<sequence>MTDISDTLASLPTPVDPDATGAELEQTLFEVKRVIVGQDRLVDRLLTALLADGHCLLEGVPGVAKTLAAQTLATVVGGSFSRVQFTPDLVPSDIVGTRIYRASTETFDVELGPVMANLLLADEINRAPAKVQSALLEAMAERQVSIGGRTFEVPEPFLVLATQNPIESEGVYQLPEAQRDRFLMKIVVDYPGDADELAILYRMSSQRPRARQVLDPLRLRALQRRAEQVFVHHAVAEYVVRLILATRDPARFGLPEIAPMLAYGASPRATLGLVAAARAQALLRGREYVLPEDVRELAVDVLAHRLVLSFDAVADGIADSLRLATVTITVTGDPGVSVPAQWLSGSTPVAPATAAGPAGGPTGRRAAPLTVRLVNGDRLVGVLRAWPRTGERVAGRTASVLADLAPVLAALAELAVAQQDLERSRLQLARGRDEERRKLRRDLHDDLGPALSGVSLGLAAGRNMLRPHREVPAVAAVDDLLERLIAEVDRQTVAVRDNARDLLPPLLDDGALRPALERLRQRYADAGLLLRIRSPEVNLPEPVATAVYGIVAEAVRNVHRHADVDRCTIDVTDGPDGLEVCVVDEGRGIPPEAAVGVGTRSMRERAEGISADLTIGPAHTRPVRPGTRVRLLLPGSLR</sequence>
<dbReference type="PANTHER" id="PTHR42759">
    <property type="entry name" value="MOXR FAMILY PROTEIN"/>
    <property type="match status" value="1"/>
</dbReference>
<dbReference type="CDD" id="cd16917">
    <property type="entry name" value="HATPase_UhpB-NarQ-NarX-like"/>
    <property type="match status" value="1"/>
</dbReference>
<dbReference type="Pfam" id="PF07730">
    <property type="entry name" value="HisKA_3"/>
    <property type="match status" value="1"/>
</dbReference>
<protein>
    <recommendedName>
        <fullName evidence="7">ATPase</fullName>
    </recommendedName>
</protein>
<dbReference type="SUPFAM" id="SSF55874">
    <property type="entry name" value="ATPase domain of HSP90 chaperone/DNA topoisomerase II/histidine kinase"/>
    <property type="match status" value="1"/>
</dbReference>
<feature type="domain" description="Signal transduction histidine kinase subgroup 3 dimerisation and phosphoacceptor" evidence="3">
    <location>
        <begin position="435"/>
        <end position="498"/>
    </location>
</feature>
<dbReference type="Gene3D" id="3.30.565.10">
    <property type="entry name" value="Histidine kinase-like ATPase, C-terminal domain"/>
    <property type="match status" value="1"/>
</dbReference>
<dbReference type="PANTHER" id="PTHR42759:SF1">
    <property type="entry name" value="MAGNESIUM-CHELATASE SUBUNIT CHLD"/>
    <property type="match status" value="1"/>
</dbReference>
<evidence type="ECO:0000259" key="2">
    <source>
        <dbReference type="Pfam" id="PF07726"/>
    </source>
</evidence>
<evidence type="ECO:0000313" key="5">
    <source>
        <dbReference type="EMBL" id="TDB94301.1"/>
    </source>
</evidence>
<dbReference type="InterPro" id="IPR011712">
    <property type="entry name" value="Sig_transdc_His_kin_sub3_dim/P"/>
</dbReference>
<dbReference type="Pfam" id="PF17863">
    <property type="entry name" value="AAA_lid_2"/>
    <property type="match status" value="1"/>
</dbReference>
<gene>
    <name evidence="5" type="ORF">E1091_11105</name>
</gene>
<evidence type="ECO:0000313" key="6">
    <source>
        <dbReference type="Proteomes" id="UP000295626"/>
    </source>
</evidence>
<dbReference type="CDD" id="cd00009">
    <property type="entry name" value="AAA"/>
    <property type="match status" value="1"/>
</dbReference>
<dbReference type="Gene3D" id="1.20.5.1930">
    <property type="match status" value="1"/>
</dbReference>
<feature type="domain" description="Histidine kinase/HSP90-like ATPase" evidence="1">
    <location>
        <begin position="546"/>
        <end position="615"/>
    </location>
</feature>
<proteinExistence type="predicted"/>
<dbReference type="InterPro" id="IPR011703">
    <property type="entry name" value="ATPase_AAA-3"/>
</dbReference>
<accession>A0ABY2DGX3</accession>
<dbReference type="InterPro" id="IPR041628">
    <property type="entry name" value="ChlI/MoxR_AAA_lid"/>
</dbReference>
<reference evidence="5 6" key="1">
    <citation type="submission" date="2019-02" db="EMBL/GenBank/DDBJ databases">
        <title>Draft genome sequences of novel Actinobacteria.</title>
        <authorList>
            <person name="Sahin N."/>
            <person name="Ay H."/>
            <person name="Saygin H."/>
        </authorList>
    </citation>
    <scope>NUCLEOTIDE SEQUENCE [LARGE SCALE GENOMIC DNA]</scope>
    <source>
        <strain evidence="5 6">JCM 30529</strain>
    </source>
</reference>
<dbReference type="InterPro" id="IPR027417">
    <property type="entry name" value="P-loop_NTPase"/>
</dbReference>
<organism evidence="5 6">
    <name type="scientific">Micromonospora fluostatini</name>
    <dbReference type="NCBI Taxonomy" id="1629071"/>
    <lineage>
        <taxon>Bacteria</taxon>
        <taxon>Bacillati</taxon>
        <taxon>Actinomycetota</taxon>
        <taxon>Actinomycetes</taxon>
        <taxon>Micromonosporales</taxon>
        <taxon>Micromonosporaceae</taxon>
        <taxon>Micromonospora</taxon>
    </lineage>
</organism>
<dbReference type="Pfam" id="PF02518">
    <property type="entry name" value="HATPase_c"/>
    <property type="match status" value="1"/>
</dbReference>
<dbReference type="EMBL" id="SMKE01000364">
    <property type="protein sequence ID" value="TDB94301.1"/>
    <property type="molecule type" value="Genomic_DNA"/>
</dbReference>
<keyword evidence="6" id="KW-1185">Reference proteome</keyword>
<name>A0ABY2DGX3_9ACTN</name>
<feature type="domain" description="ATPase AAA-3" evidence="2">
    <location>
        <begin position="54"/>
        <end position="184"/>
    </location>
</feature>
<feature type="domain" description="ChlI/MoxR AAA lid" evidence="4">
    <location>
        <begin position="258"/>
        <end position="316"/>
    </location>
</feature>
<dbReference type="Gene3D" id="3.40.50.300">
    <property type="entry name" value="P-loop containing nucleotide triphosphate hydrolases"/>
    <property type="match status" value="1"/>
</dbReference>
<dbReference type="Pfam" id="PF07726">
    <property type="entry name" value="AAA_3"/>
    <property type="match status" value="1"/>
</dbReference>
<dbReference type="Gene3D" id="1.10.8.80">
    <property type="entry name" value="Magnesium chelatase subunit I, C-Terminal domain"/>
    <property type="match status" value="1"/>
</dbReference>